<dbReference type="Gene3D" id="2.130.10.30">
    <property type="entry name" value="Regulator of chromosome condensation 1/beta-lactamase-inhibitor protein II"/>
    <property type="match status" value="1"/>
</dbReference>
<dbReference type="PANTHER" id="PTHR22870">
    <property type="entry name" value="REGULATOR OF CHROMOSOME CONDENSATION"/>
    <property type="match status" value="1"/>
</dbReference>
<keyword evidence="1" id="KW-0677">Repeat</keyword>
<dbReference type="PROSITE" id="PS50012">
    <property type="entry name" value="RCC1_3"/>
    <property type="match status" value="1"/>
</dbReference>
<sequence>MVLLTSGGAVWTWGYNESSCLGWPAAMVHASLRHGFQKPRCPVVLPQVCASSCVLKRRRGGVGGKNAPVCSQALCVAAGAAHSAALVDAGGGRGVPYLWGDNSCGQCGVGGGGCLPLPMPPPGFEAESVSLVRCVGGTSVLVCHSGRCYLLGGGARVEAASSSEEEGDGARVPRLAGGLPSGLGLRRLLAERVRDVAASEDHAILLDTFGRAHGLGYNRYGQSAPGCGRLRLSAPRLLGATFGGERLLQVAAGGGASAVLSVGGDSLRARCAAVLLSAMRPEEDADVADVATGVCVQLLRWSLVCTAPGLSAVAAQCLLVAGHQGEQVAAEWAAAGLPPPLLLDAVRAVEAMRDAE</sequence>
<dbReference type="Proteomes" id="UP000013827">
    <property type="component" value="Unassembled WGS sequence"/>
</dbReference>
<feature type="repeat" description="RCC1" evidence="2">
    <location>
        <begin position="8"/>
        <end position="89"/>
    </location>
</feature>
<dbReference type="SUPFAM" id="SSF50985">
    <property type="entry name" value="RCC1/BLIP-II"/>
    <property type="match status" value="1"/>
</dbReference>
<dbReference type="GeneID" id="19046634"/>
<dbReference type="AlphaFoldDB" id="A0A0D3K0K0"/>
<proteinExistence type="predicted"/>
<evidence type="ECO:0000256" key="1">
    <source>
        <dbReference type="ARBA" id="ARBA00022737"/>
    </source>
</evidence>
<protein>
    <submittedName>
        <fullName evidence="3">Uncharacterized protein</fullName>
    </submittedName>
</protein>
<dbReference type="InterPro" id="IPR000408">
    <property type="entry name" value="Reg_chr_condens"/>
</dbReference>
<accession>A0A0D3K0K0</accession>
<dbReference type="STRING" id="2903.R1ERM7"/>
<evidence type="ECO:0000313" key="4">
    <source>
        <dbReference type="Proteomes" id="UP000013827"/>
    </source>
</evidence>
<dbReference type="EnsemblProtists" id="EOD29285">
    <property type="protein sequence ID" value="EOD29285"/>
    <property type="gene ID" value="EMIHUDRAFT_203885"/>
</dbReference>
<dbReference type="InterPro" id="IPR009091">
    <property type="entry name" value="RCC1/BLIP-II"/>
</dbReference>
<organism evidence="3 4">
    <name type="scientific">Emiliania huxleyi (strain CCMP1516)</name>
    <dbReference type="NCBI Taxonomy" id="280463"/>
    <lineage>
        <taxon>Eukaryota</taxon>
        <taxon>Haptista</taxon>
        <taxon>Haptophyta</taxon>
        <taxon>Prymnesiophyceae</taxon>
        <taxon>Isochrysidales</taxon>
        <taxon>Noelaerhabdaceae</taxon>
        <taxon>Emiliania</taxon>
    </lineage>
</organism>
<name>A0A0D3K0K0_EMIH1</name>
<dbReference type="PaxDb" id="2903-EOD29285"/>
<dbReference type="PANTHER" id="PTHR22870:SF408">
    <property type="entry name" value="OS09G0560450 PROTEIN"/>
    <property type="match status" value="1"/>
</dbReference>
<evidence type="ECO:0000313" key="3">
    <source>
        <dbReference type="EnsemblProtists" id="EOD29285"/>
    </source>
</evidence>
<dbReference type="RefSeq" id="XP_005781714.1">
    <property type="nucleotide sequence ID" value="XM_005781657.1"/>
</dbReference>
<dbReference type="KEGG" id="ehx:EMIHUDRAFT_203885"/>
<evidence type="ECO:0000256" key="2">
    <source>
        <dbReference type="PROSITE-ProRule" id="PRU00235"/>
    </source>
</evidence>
<dbReference type="InterPro" id="IPR051210">
    <property type="entry name" value="Ub_ligase/GEF_domain"/>
</dbReference>
<dbReference type="HOGENOM" id="CLU_779476_0_0_1"/>
<reference evidence="4" key="1">
    <citation type="journal article" date="2013" name="Nature">
        <title>Pan genome of the phytoplankton Emiliania underpins its global distribution.</title>
        <authorList>
            <person name="Read B.A."/>
            <person name="Kegel J."/>
            <person name="Klute M.J."/>
            <person name="Kuo A."/>
            <person name="Lefebvre S.C."/>
            <person name="Maumus F."/>
            <person name="Mayer C."/>
            <person name="Miller J."/>
            <person name="Monier A."/>
            <person name="Salamov A."/>
            <person name="Young J."/>
            <person name="Aguilar M."/>
            <person name="Claverie J.M."/>
            <person name="Frickenhaus S."/>
            <person name="Gonzalez K."/>
            <person name="Herman E.K."/>
            <person name="Lin Y.C."/>
            <person name="Napier J."/>
            <person name="Ogata H."/>
            <person name="Sarno A.F."/>
            <person name="Shmutz J."/>
            <person name="Schroeder D."/>
            <person name="de Vargas C."/>
            <person name="Verret F."/>
            <person name="von Dassow P."/>
            <person name="Valentin K."/>
            <person name="Van de Peer Y."/>
            <person name="Wheeler G."/>
            <person name="Dacks J.B."/>
            <person name="Delwiche C.F."/>
            <person name="Dyhrman S.T."/>
            <person name="Glockner G."/>
            <person name="John U."/>
            <person name="Richards T."/>
            <person name="Worden A.Z."/>
            <person name="Zhang X."/>
            <person name="Grigoriev I.V."/>
            <person name="Allen A.E."/>
            <person name="Bidle K."/>
            <person name="Borodovsky M."/>
            <person name="Bowler C."/>
            <person name="Brownlee C."/>
            <person name="Cock J.M."/>
            <person name="Elias M."/>
            <person name="Gladyshev V.N."/>
            <person name="Groth M."/>
            <person name="Guda C."/>
            <person name="Hadaegh A."/>
            <person name="Iglesias-Rodriguez M.D."/>
            <person name="Jenkins J."/>
            <person name="Jones B.M."/>
            <person name="Lawson T."/>
            <person name="Leese F."/>
            <person name="Lindquist E."/>
            <person name="Lobanov A."/>
            <person name="Lomsadze A."/>
            <person name="Malik S.B."/>
            <person name="Marsh M.E."/>
            <person name="Mackinder L."/>
            <person name="Mock T."/>
            <person name="Mueller-Roeber B."/>
            <person name="Pagarete A."/>
            <person name="Parker M."/>
            <person name="Probert I."/>
            <person name="Quesneville H."/>
            <person name="Raines C."/>
            <person name="Rensing S.A."/>
            <person name="Riano-Pachon D.M."/>
            <person name="Richier S."/>
            <person name="Rokitta S."/>
            <person name="Shiraiwa Y."/>
            <person name="Soanes D.M."/>
            <person name="van der Giezen M."/>
            <person name="Wahlund T.M."/>
            <person name="Williams B."/>
            <person name="Wilson W."/>
            <person name="Wolfe G."/>
            <person name="Wurch L.L."/>
        </authorList>
    </citation>
    <scope>NUCLEOTIDE SEQUENCE</scope>
</reference>
<keyword evidence="4" id="KW-1185">Reference proteome</keyword>
<reference evidence="3" key="2">
    <citation type="submission" date="2024-10" db="UniProtKB">
        <authorList>
            <consortium name="EnsemblProtists"/>
        </authorList>
    </citation>
    <scope>IDENTIFICATION</scope>
</reference>